<feature type="compositionally biased region" description="Low complexity" evidence="1">
    <location>
        <begin position="176"/>
        <end position="186"/>
    </location>
</feature>
<proteinExistence type="predicted"/>
<dbReference type="OrthoDB" id="5357159at2759"/>
<organism evidence="2 3">
    <name type="scientific">Imshaugia aleurites</name>
    <dbReference type="NCBI Taxonomy" id="172621"/>
    <lineage>
        <taxon>Eukaryota</taxon>
        <taxon>Fungi</taxon>
        <taxon>Dikarya</taxon>
        <taxon>Ascomycota</taxon>
        <taxon>Pezizomycotina</taxon>
        <taxon>Lecanoromycetes</taxon>
        <taxon>OSLEUM clade</taxon>
        <taxon>Lecanoromycetidae</taxon>
        <taxon>Lecanorales</taxon>
        <taxon>Lecanorineae</taxon>
        <taxon>Parmeliaceae</taxon>
        <taxon>Imshaugia</taxon>
    </lineage>
</organism>
<protein>
    <submittedName>
        <fullName evidence="2">Uncharacterized protein</fullName>
    </submittedName>
</protein>
<reference evidence="2" key="1">
    <citation type="submission" date="2021-03" db="EMBL/GenBank/DDBJ databases">
        <authorList>
            <person name="Tagirdzhanova G."/>
        </authorList>
    </citation>
    <scope>NUCLEOTIDE SEQUENCE</scope>
</reference>
<gene>
    <name evidence="2" type="ORF">IMSHALPRED_002781</name>
</gene>
<dbReference type="Proteomes" id="UP000664534">
    <property type="component" value="Unassembled WGS sequence"/>
</dbReference>
<keyword evidence="3" id="KW-1185">Reference proteome</keyword>
<feature type="compositionally biased region" description="Acidic residues" evidence="1">
    <location>
        <begin position="264"/>
        <end position="280"/>
    </location>
</feature>
<feature type="region of interest" description="Disordered" evidence="1">
    <location>
        <begin position="49"/>
        <end position="280"/>
    </location>
</feature>
<accession>A0A8H3J6A1</accession>
<comment type="caution">
    <text evidence="2">The sequence shown here is derived from an EMBL/GenBank/DDBJ whole genome shotgun (WGS) entry which is preliminary data.</text>
</comment>
<name>A0A8H3J6A1_9LECA</name>
<evidence type="ECO:0000256" key="1">
    <source>
        <dbReference type="SAM" id="MobiDB-lite"/>
    </source>
</evidence>
<sequence length="348" mass="38077">MASSSDDAAATETLIAQLMAEDLGESYYRHSAPVGASYHDYEEPLSSYERQCLDAANHPDEEGEAGSGWGLEDPDEVNTAMAPDEGPHPTGQSDGSKWDSRFVNEDGLVEEHAAYEESEEQSREAAELDEDGNHSDSICCPNPTNEDLTASPARVVSPPTSDPPTNPVGENPNISPPTTLSTQLTPNIFPVLPSTHPAPNSQPPAPSRPESSRHWDDGLDYSSSKGKSKAVRAYDEFKQGLRHGEKESWAPRVVHDSENAVYDSEAEAEDEDEEEVDDETADEALNLIHIPWPSTATDDDLLARREDADVVEIRLSDDETLESILRDISLRDERRKRGEDVEGWVGAA</sequence>
<dbReference type="AlphaFoldDB" id="A0A8H3J6A1"/>
<dbReference type="EMBL" id="CAJPDT010000151">
    <property type="protein sequence ID" value="CAF9941557.1"/>
    <property type="molecule type" value="Genomic_DNA"/>
</dbReference>
<feature type="compositionally biased region" description="Basic and acidic residues" evidence="1">
    <location>
        <begin position="232"/>
        <end position="258"/>
    </location>
</feature>
<evidence type="ECO:0000313" key="3">
    <source>
        <dbReference type="Proteomes" id="UP000664534"/>
    </source>
</evidence>
<feature type="compositionally biased region" description="Basic and acidic residues" evidence="1">
    <location>
        <begin position="96"/>
        <end position="134"/>
    </location>
</feature>
<evidence type="ECO:0000313" key="2">
    <source>
        <dbReference type="EMBL" id="CAF9941557.1"/>
    </source>
</evidence>